<dbReference type="EMBL" id="QLNT01000006">
    <property type="protein sequence ID" value="KAF3073918.1"/>
    <property type="molecule type" value="Genomic_DNA"/>
</dbReference>
<keyword evidence="3" id="KW-1185">Reference proteome</keyword>
<gene>
    <name evidence="2" type="ORF">CFAM422_004147</name>
</gene>
<reference evidence="2 3" key="1">
    <citation type="submission" date="2018-06" db="EMBL/GenBank/DDBJ databases">
        <title>Genome analysis of cellulolytic fungus Trichoderma lentiforme CFAM-422.</title>
        <authorList>
            <person name="Steindorff A.S."/>
            <person name="Formighieri E.F."/>
            <person name="Midorikawa G.E.O."/>
            <person name="Tamietti M.S."/>
            <person name="Ramos E.Z."/>
            <person name="Silva A.S."/>
            <person name="Bon E.P.S."/>
            <person name="Mendes T.D."/>
            <person name="Damaso M.C.T."/>
            <person name="Favaro L.C.L."/>
        </authorList>
    </citation>
    <scope>NUCLEOTIDE SEQUENCE [LARGE SCALE GENOMIC DNA]</scope>
    <source>
        <strain evidence="2 3">CFAM-422</strain>
    </source>
</reference>
<comment type="caution">
    <text evidence="2">The sequence shown here is derived from an EMBL/GenBank/DDBJ whole genome shotgun (WGS) entry which is preliminary data.</text>
</comment>
<feature type="region of interest" description="Disordered" evidence="1">
    <location>
        <begin position="37"/>
        <end position="67"/>
    </location>
</feature>
<dbReference type="Proteomes" id="UP000801864">
    <property type="component" value="Unassembled WGS sequence"/>
</dbReference>
<name>A0A9P4XJU2_9HYPO</name>
<proteinExistence type="predicted"/>
<evidence type="ECO:0000256" key="1">
    <source>
        <dbReference type="SAM" id="MobiDB-lite"/>
    </source>
</evidence>
<accession>A0A9P4XJU2</accession>
<organism evidence="2 3">
    <name type="scientific">Trichoderma lentiforme</name>
    <dbReference type="NCBI Taxonomy" id="1567552"/>
    <lineage>
        <taxon>Eukaryota</taxon>
        <taxon>Fungi</taxon>
        <taxon>Dikarya</taxon>
        <taxon>Ascomycota</taxon>
        <taxon>Pezizomycotina</taxon>
        <taxon>Sordariomycetes</taxon>
        <taxon>Hypocreomycetidae</taxon>
        <taxon>Hypocreales</taxon>
        <taxon>Hypocreaceae</taxon>
        <taxon>Trichoderma</taxon>
    </lineage>
</organism>
<evidence type="ECO:0000313" key="2">
    <source>
        <dbReference type="EMBL" id="KAF3073918.1"/>
    </source>
</evidence>
<dbReference type="AlphaFoldDB" id="A0A9P4XJU2"/>
<protein>
    <submittedName>
        <fullName evidence="2">Uncharacterized protein</fullName>
    </submittedName>
</protein>
<evidence type="ECO:0000313" key="3">
    <source>
        <dbReference type="Proteomes" id="UP000801864"/>
    </source>
</evidence>
<sequence length="67" mass="7790">MDKVYGNEALGQRAEYESYRVEVGSAERFGFTSSTYREAKEERSLQNEETATLREQQKEQIKHEAAE</sequence>